<accession>A0ABT7CZB7</accession>
<comment type="caution">
    <text evidence="2">The sequence shown here is derived from an EMBL/GenBank/DDBJ whole genome shotgun (WGS) entry which is preliminary data.</text>
</comment>
<dbReference type="RefSeq" id="WP_314004623.1">
    <property type="nucleotide sequence ID" value="NZ_JASJOT010000043.1"/>
</dbReference>
<sequence length="170" mass="19756">MKKIFLVLLVVLCIHCSIWAQLPSARLDSLIHTTFHKTLRGSSFFSFDDAPPIQYYFVKFVTNQNKQPDRWIAPVNTSLAQFQAFENSFNSLFEVLKTNPKQYPLDANMIYVLPIKFTRVDEVNTQIHISPKRFKEAYEDIIGATESNSKLHGKIVMIEWLDIKVYPPMK</sequence>
<keyword evidence="3" id="KW-1185">Reference proteome</keyword>
<dbReference type="Proteomes" id="UP001228581">
    <property type="component" value="Unassembled WGS sequence"/>
</dbReference>
<reference evidence="2 3" key="1">
    <citation type="submission" date="2023-05" db="EMBL/GenBank/DDBJ databases">
        <authorList>
            <person name="Zhang X."/>
        </authorList>
    </citation>
    <scope>NUCLEOTIDE SEQUENCE [LARGE SCALE GENOMIC DNA]</scope>
    <source>
        <strain evidence="2 3">DM2B3-1</strain>
    </source>
</reference>
<gene>
    <name evidence="2" type="ORF">QNI19_35550</name>
</gene>
<name>A0ABT7CZB7_9BACT</name>
<proteinExistence type="predicted"/>
<evidence type="ECO:0000313" key="2">
    <source>
        <dbReference type="EMBL" id="MDJ1498305.1"/>
    </source>
</evidence>
<evidence type="ECO:0000313" key="3">
    <source>
        <dbReference type="Proteomes" id="UP001228581"/>
    </source>
</evidence>
<dbReference type="EMBL" id="JASJOT010000043">
    <property type="protein sequence ID" value="MDJ1498305.1"/>
    <property type="molecule type" value="Genomic_DNA"/>
</dbReference>
<evidence type="ECO:0000256" key="1">
    <source>
        <dbReference type="SAM" id="SignalP"/>
    </source>
</evidence>
<protein>
    <submittedName>
        <fullName evidence="2">Uncharacterized protein</fullName>
    </submittedName>
</protein>
<feature type="chain" id="PRO_5046390707" evidence="1">
    <location>
        <begin position="21"/>
        <end position="170"/>
    </location>
</feature>
<organism evidence="2 3">
    <name type="scientific">Xanthocytophaga flava</name>
    <dbReference type="NCBI Taxonomy" id="3048013"/>
    <lineage>
        <taxon>Bacteria</taxon>
        <taxon>Pseudomonadati</taxon>
        <taxon>Bacteroidota</taxon>
        <taxon>Cytophagia</taxon>
        <taxon>Cytophagales</taxon>
        <taxon>Rhodocytophagaceae</taxon>
        <taxon>Xanthocytophaga</taxon>
    </lineage>
</organism>
<keyword evidence="1" id="KW-0732">Signal</keyword>
<feature type="signal peptide" evidence="1">
    <location>
        <begin position="1"/>
        <end position="20"/>
    </location>
</feature>